<dbReference type="EC" id="2.4.1.110" evidence="4"/>
<dbReference type="PANTHER" id="PTHR13615:SF3">
    <property type="entry name" value="GLYCOSYLTRANSFERASE-LIKE DOMAIN-CONTAINING PROTEIN 1"/>
    <property type="match status" value="1"/>
</dbReference>
<evidence type="ECO:0000256" key="1">
    <source>
        <dbReference type="ARBA" id="ARBA00009481"/>
    </source>
</evidence>
<dbReference type="InterPro" id="IPR001296">
    <property type="entry name" value="Glyco_trans_1"/>
</dbReference>
<proteinExistence type="inferred from homology"/>
<dbReference type="PANTHER" id="PTHR13615">
    <property type="entry name" value="GLYCOSYLTRANSFERASE-LIKE 1"/>
    <property type="match status" value="1"/>
</dbReference>
<dbReference type="SUPFAM" id="SSF53756">
    <property type="entry name" value="UDP-Glycosyltransferase/glycogen phosphorylase"/>
    <property type="match status" value="1"/>
</dbReference>
<protein>
    <recommendedName>
        <fullName evidence="5">tRNA-queuosine alpha-mannosyltransferase</fullName>
        <ecNumber evidence="4">2.4.1.110</ecNumber>
    </recommendedName>
</protein>
<evidence type="ECO:0000259" key="8">
    <source>
        <dbReference type="Pfam" id="PF12038"/>
    </source>
</evidence>
<evidence type="ECO:0000256" key="2">
    <source>
        <dbReference type="ARBA" id="ARBA00022676"/>
    </source>
</evidence>
<gene>
    <name evidence="9" type="ORF">G4Y79_17305</name>
</gene>
<dbReference type="Pfam" id="PF00534">
    <property type="entry name" value="Glycos_transf_1"/>
    <property type="match status" value="1"/>
</dbReference>
<name>A0A7S8E6W8_9CHLR</name>
<dbReference type="AlphaFoldDB" id="A0A7S8E6W8"/>
<dbReference type="InterPro" id="IPR051862">
    <property type="entry name" value="GT-like_domain_containing_1"/>
</dbReference>
<dbReference type="EMBL" id="CP062983">
    <property type="protein sequence ID" value="QPC81439.1"/>
    <property type="molecule type" value="Genomic_DNA"/>
</dbReference>
<reference evidence="9 10" key="1">
    <citation type="submission" date="2020-02" db="EMBL/GenBank/DDBJ databases">
        <authorList>
            <person name="Zheng R.K."/>
            <person name="Sun C.M."/>
        </authorList>
    </citation>
    <scope>NUCLEOTIDE SEQUENCE [LARGE SCALE GENOMIC DNA]</scope>
    <source>
        <strain evidence="10">rifampicinis</strain>
    </source>
</reference>
<feature type="domain" description="Glycosyl transferase family 1" evidence="7">
    <location>
        <begin position="211"/>
        <end position="332"/>
    </location>
</feature>
<keyword evidence="3" id="KW-0808">Transferase</keyword>
<dbReference type="Pfam" id="PF12038">
    <property type="entry name" value="QTMAN_N"/>
    <property type="match status" value="1"/>
</dbReference>
<accession>A0A7S8E6W8</accession>
<evidence type="ECO:0000256" key="3">
    <source>
        <dbReference type="ARBA" id="ARBA00022679"/>
    </source>
</evidence>
<dbReference type="Gene3D" id="3.40.50.2000">
    <property type="entry name" value="Glycogen Phosphorylase B"/>
    <property type="match status" value="2"/>
</dbReference>
<evidence type="ECO:0000313" key="10">
    <source>
        <dbReference type="Proteomes" id="UP000594468"/>
    </source>
</evidence>
<dbReference type="GO" id="GO:0016438">
    <property type="term" value="F:tRNA-queuosine(34) beta-mannosyltransferase activity"/>
    <property type="evidence" value="ECO:0007669"/>
    <property type="project" value="UniProtKB-EC"/>
</dbReference>
<dbReference type="Proteomes" id="UP000594468">
    <property type="component" value="Chromosome"/>
</dbReference>
<evidence type="ECO:0000259" key="7">
    <source>
        <dbReference type="Pfam" id="PF00534"/>
    </source>
</evidence>
<comment type="catalytic activity">
    <reaction evidence="6">
        <text>queuosine(34) in tRNA(Asp) + GDP-alpha-D-mannose = O-4''-alpha-D-mannosylqueuosine(34) in tRNA(Asp) + GDP + H(+)</text>
        <dbReference type="Rhea" id="RHEA:12885"/>
        <dbReference type="Rhea" id="RHEA-COMP:18572"/>
        <dbReference type="Rhea" id="RHEA-COMP:18581"/>
        <dbReference type="ChEBI" id="CHEBI:15378"/>
        <dbReference type="ChEBI" id="CHEBI:57527"/>
        <dbReference type="ChEBI" id="CHEBI:58189"/>
        <dbReference type="ChEBI" id="CHEBI:194431"/>
        <dbReference type="ChEBI" id="CHEBI:194442"/>
        <dbReference type="EC" id="2.4.1.110"/>
    </reaction>
    <physiologicalReaction direction="left-to-right" evidence="6">
        <dbReference type="Rhea" id="RHEA:12886"/>
    </physiologicalReaction>
</comment>
<dbReference type="KEGG" id="pmet:G4Y79_17305"/>
<evidence type="ECO:0000256" key="5">
    <source>
        <dbReference type="ARBA" id="ARBA00044539"/>
    </source>
</evidence>
<dbReference type="InterPro" id="IPR022701">
    <property type="entry name" value="QTMAN_N"/>
</dbReference>
<dbReference type="RefSeq" id="WP_195169512.1">
    <property type="nucleotide sequence ID" value="NZ_CP062983.1"/>
</dbReference>
<comment type="similarity">
    <text evidence="1">Belongs to the glycosyltransferase group 1 family. Glycosyltransferase 4 subfamily.</text>
</comment>
<organism evidence="9 10">
    <name type="scientific">Phototrophicus methaneseepsis</name>
    <dbReference type="NCBI Taxonomy" id="2710758"/>
    <lineage>
        <taxon>Bacteria</taxon>
        <taxon>Bacillati</taxon>
        <taxon>Chloroflexota</taxon>
        <taxon>Candidatus Thermofontia</taxon>
        <taxon>Phototrophicales</taxon>
        <taxon>Phototrophicaceae</taxon>
        <taxon>Phototrophicus</taxon>
    </lineage>
</organism>
<evidence type="ECO:0000256" key="6">
    <source>
        <dbReference type="ARBA" id="ARBA00048439"/>
    </source>
</evidence>
<evidence type="ECO:0000256" key="4">
    <source>
        <dbReference type="ARBA" id="ARBA00044517"/>
    </source>
</evidence>
<evidence type="ECO:0000313" key="9">
    <source>
        <dbReference type="EMBL" id="QPC81439.1"/>
    </source>
</evidence>
<feature type="domain" description="tRNA-queuosine alpha-mannosyltransferase N-terminal" evidence="8">
    <location>
        <begin position="27"/>
        <end position="195"/>
    </location>
</feature>
<keyword evidence="2" id="KW-0328">Glycosyltransferase</keyword>
<keyword evidence="10" id="KW-1185">Reference proteome</keyword>
<sequence>MMEQKVQLAGRTKTSPRIKPINGTSMRVLLIEPYYTGSHKAWADGLISNSNLDIDLLSMPGQFWKWRMQGGAVTISRLYQTLPYQPDVILATDMFDLSTFRALTLKQTHQTPIALYFHENQLTYPLNKRQGHGWRYGFINYVSAMAADIVYFNSAFHLERFFDELPRMLKHFGDFNELSSVEALREKAAVLPLGLDLRRLDAYQVPPQQEQSSPLILWNHRWEPDKNPQLFLEAIVQLADENFDFRVAIVGENVRQSAPEFDAAQARLGDRFVHFGYLEDFSDYARLLWQADYIISAAYQDFFGIAVAEAMYCGCIPILPNRLNYPHLVPQAWHQNCLYDGDRLVNLLRYHLTEKPEVDTIALKKHIAQYDWAMMAPQYDAELMALAGR</sequence>